<evidence type="ECO:0000256" key="1">
    <source>
        <dbReference type="SAM" id="MobiDB-lite"/>
    </source>
</evidence>
<dbReference type="RefSeq" id="XP_014150152.1">
    <property type="nucleotide sequence ID" value="XM_014294677.1"/>
</dbReference>
<accession>A0A0L0FHL9</accession>
<dbReference type="Proteomes" id="UP000054560">
    <property type="component" value="Unassembled WGS sequence"/>
</dbReference>
<keyword evidence="3" id="KW-1185">Reference proteome</keyword>
<sequence length="170" mass="17332">ACTDVRGSDSEPSNAAEGNHGNLSEAGAPATLSYTPLKSLSTDSVTVDRDGDTTFSLVAINRTEVSGKHVSKCVQSVVAESVLRRRRTENGRIGSVRVYIPTALARIANIETSLQVAVDGLGVWCGVSTGASASAPAVGVIAVKCVAAVLGVGAPLRIGTDDVVIAITIE</sequence>
<feature type="region of interest" description="Disordered" evidence="1">
    <location>
        <begin position="1"/>
        <end position="28"/>
    </location>
</feature>
<gene>
    <name evidence="2" type="ORF">SARC_11238</name>
</gene>
<feature type="non-terminal residue" evidence="2">
    <location>
        <position position="1"/>
    </location>
</feature>
<evidence type="ECO:0000313" key="3">
    <source>
        <dbReference type="Proteomes" id="UP000054560"/>
    </source>
</evidence>
<dbReference type="GeneID" id="25911742"/>
<protein>
    <submittedName>
        <fullName evidence="2">Uncharacterized protein</fullName>
    </submittedName>
</protein>
<dbReference type="EMBL" id="KQ243182">
    <property type="protein sequence ID" value="KNC76250.1"/>
    <property type="molecule type" value="Genomic_DNA"/>
</dbReference>
<proteinExistence type="predicted"/>
<name>A0A0L0FHL9_9EUKA</name>
<organism evidence="2 3">
    <name type="scientific">Sphaeroforma arctica JP610</name>
    <dbReference type="NCBI Taxonomy" id="667725"/>
    <lineage>
        <taxon>Eukaryota</taxon>
        <taxon>Ichthyosporea</taxon>
        <taxon>Ichthyophonida</taxon>
        <taxon>Sphaeroforma</taxon>
    </lineage>
</organism>
<reference evidence="2 3" key="1">
    <citation type="submission" date="2011-02" db="EMBL/GenBank/DDBJ databases">
        <title>The Genome Sequence of Sphaeroforma arctica JP610.</title>
        <authorList>
            <consortium name="The Broad Institute Genome Sequencing Platform"/>
            <person name="Russ C."/>
            <person name="Cuomo C."/>
            <person name="Young S.K."/>
            <person name="Zeng Q."/>
            <person name="Gargeya S."/>
            <person name="Alvarado L."/>
            <person name="Berlin A."/>
            <person name="Chapman S.B."/>
            <person name="Chen Z."/>
            <person name="Freedman E."/>
            <person name="Gellesch M."/>
            <person name="Goldberg J."/>
            <person name="Griggs A."/>
            <person name="Gujja S."/>
            <person name="Heilman E."/>
            <person name="Heiman D."/>
            <person name="Howarth C."/>
            <person name="Mehta T."/>
            <person name="Neiman D."/>
            <person name="Pearson M."/>
            <person name="Roberts A."/>
            <person name="Saif S."/>
            <person name="Shea T."/>
            <person name="Shenoy N."/>
            <person name="Sisk P."/>
            <person name="Stolte C."/>
            <person name="Sykes S."/>
            <person name="White J."/>
            <person name="Yandava C."/>
            <person name="Burger G."/>
            <person name="Gray M.W."/>
            <person name="Holland P.W.H."/>
            <person name="King N."/>
            <person name="Lang F.B.F."/>
            <person name="Roger A.J."/>
            <person name="Ruiz-Trillo I."/>
            <person name="Haas B."/>
            <person name="Nusbaum C."/>
            <person name="Birren B."/>
        </authorList>
    </citation>
    <scope>NUCLEOTIDE SEQUENCE [LARGE SCALE GENOMIC DNA]</scope>
    <source>
        <strain evidence="2 3">JP610</strain>
    </source>
</reference>
<evidence type="ECO:0000313" key="2">
    <source>
        <dbReference type="EMBL" id="KNC76250.1"/>
    </source>
</evidence>
<dbReference type="AlphaFoldDB" id="A0A0L0FHL9"/>